<dbReference type="InterPro" id="IPR020915">
    <property type="entry name" value="UPF0311"/>
</dbReference>
<name>A0A7X5Y069_9SPHN</name>
<dbReference type="EMBL" id="JAATJB010000007">
    <property type="protein sequence ID" value="NJB98247.1"/>
    <property type="molecule type" value="Genomic_DNA"/>
</dbReference>
<dbReference type="Proteomes" id="UP000531251">
    <property type="component" value="Unassembled WGS sequence"/>
</dbReference>
<dbReference type="Pfam" id="PF11578">
    <property type="entry name" value="DUF3237"/>
    <property type="match status" value="1"/>
</dbReference>
<evidence type="ECO:0000313" key="3">
    <source>
        <dbReference type="Proteomes" id="UP000531251"/>
    </source>
</evidence>
<gene>
    <name evidence="2" type="ORF">GGR89_002578</name>
</gene>
<comment type="similarity">
    <text evidence="1">Belongs to the UPF0311 family.</text>
</comment>
<keyword evidence="3" id="KW-1185">Reference proteome</keyword>
<protein>
    <recommendedName>
        <fullName evidence="1">UPF0311 protein GGR89_002578</fullName>
    </recommendedName>
</protein>
<evidence type="ECO:0000313" key="2">
    <source>
        <dbReference type="EMBL" id="NJB98247.1"/>
    </source>
</evidence>
<accession>A0A7X5Y069</accession>
<dbReference type="Gene3D" id="2.40.160.20">
    <property type="match status" value="1"/>
</dbReference>
<evidence type="ECO:0000256" key="1">
    <source>
        <dbReference type="HAMAP-Rule" id="MF_00775"/>
    </source>
</evidence>
<dbReference type="HAMAP" id="MF_00775">
    <property type="entry name" value="UPF0311"/>
    <property type="match status" value="1"/>
</dbReference>
<reference evidence="2 3" key="1">
    <citation type="submission" date="2020-03" db="EMBL/GenBank/DDBJ databases">
        <title>Genomic Encyclopedia of Type Strains, Phase IV (KMG-IV): sequencing the most valuable type-strain genomes for metagenomic binning, comparative biology and taxonomic classification.</title>
        <authorList>
            <person name="Goeker M."/>
        </authorList>
    </citation>
    <scope>NUCLEOTIDE SEQUENCE [LARGE SCALE GENOMIC DNA]</scope>
    <source>
        <strain evidence="2 3">DSM 7225</strain>
    </source>
</reference>
<dbReference type="AlphaFoldDB" id="A0A7X5Y069"/>
<dbReference type="PANTHER" id="PTHR37315">
    <property type="entry name" value="UPF0311 PROTEIN BLR7842"/>
    <property type="match status" value="1"/>
</dbReference>
<proteinExistence type="inferred from homology"/>
<organism evidence="2 3">
    <name type="scientific">Sphingomonas trueperi</name>
    <dbReference type="NCBI Taxonomy" id="53317"/>
    <lineage>
        <taxon>Bacteria</taxon>
        <taxon>Pseudomonadati</taxon>
        <taxon>Pseudomonadota</taxon>
        <taxon>Alphaproteobacteria</taxon>
        <taxon>Sphingomonadales</taxon>
        <taxon>Sphingomonadaceae</taxon>
        <taxon>Sphingomonas</taxon>
    </lineage>
</organism>
<sequence>MQRRDMLGAMGLAGLAGGIAPDAEAPPEASLALEFAYDAIVTLGAATPVGRTPYGVRNRIPITGGSFEGPRIRGTVLAGGMDWQLERPDGMLDIHADYMMQVEDGTLIHVINKGLISRDPKRPYVRTTPWFEVPDGPHGWLNQSIFTGTIGTPPEGKGPAVRITIHRIL</sequence>
<dbReference type="PANTHER" id="PTHR37315:SF1">
    <property type="entry name" value="UPF0311 PROTEIN BLR7842"/>
    <property type="match status" value="1"/>
</dbReference>
<dbReference type="RefSeq" id="WP_125977170.1">
    <property type="nucleotide sequence ID" value="NZ_BAAADY010000003.1"/>
</dbReference>
<comment type="caution">
    <text evidence="2">The sequence shown here is derived from an EMBL/GenBank/DDBJ whole genome shotgun (WGS) entry which is preliminary data.</text>
</comment>